<reference evidence="9 10" key="1">
    <citation type="journal article" date="2021" name="G3 (Bethesda)">
        <title>Improved contiguity of the threespine stickleback genome using long-read sequencing.</title>
        <authorList>
            <person name="Nath S."/>
            <person name="Shaw D.E."/>
            <person name="White M.A."/>
        </authorList>
    </citation>
    <scope>NUCLEOTIDE SEQUENCE [LARGE SCALE GENOMIC DNA]</scope>
    <source>
        <strain evidence="9 10">Lake Benthic</strain>
    </source>
</reference>
<evidence type="ECO:0000256" key="1">
    <source>
        <dbReference type="ARBA" id="ARBA00004123"/>
    </source>
</evidence>
<dbReference type="PROSITE" id="PS50039">
    <property type="entry name" value="FORK_HEAD_3"/>
    <property type="match status" value="1"/>
</dbReference>
<protein>
    <recommendedName>
        <fullName evidence="8">Fork-head domain-containing protein</fullName>
    </recommendedName>
</protein>
<proteinExistence type="predicted"/>
<evidence type="ECO:0000256" key="2">
    <source>
        <dbReference type="ARBA" id="ARBA00023015"/>
    </source>
</evidence>
<keyword evidence="2" id="KW-0805">Transcription regulation</keyword>
<dbReference type="SMART" id="SM00339">
    <property type="entry name" value="FH"/>
    <property type="match status" value="1"/>
</dbReference>
<dbReference type="PRINTS" id="PR00053">
    <property type="entry name" value="FORKHEAD"/>
</dbReference>
<evidence type="ECO:0000259" key="8">
    <source>
        <dbReference type="PROSITE" id="PS50039"/>
    </source>
</evidence>
<dbReference type="Pfam" id="PF00250">
    <property type="entry name" value="Forkhead"/>
    <property type="match status" value="1"/>
</dbReference>
<organism evidence="9 10">
    <name type="scientific">Gasterosteus aculeatus aculeatus</name>
    <name type="common">three-spined stickleback</name>
    <dbReference type="NCBI Taxonomy" id="481459"/>
    <lineage>
        <taxon>Eukaryota</taxon>
        <taxon>Metazoa</taxon>
        <taxon>Chordata</taxon>
        <taxon>Craniata</taxon>
        <taxon>Vertebrata</taxon>
        <taxon>Euteleostomi</taxon>
        <taxon>Actinopterygii</taxon>
        <taxon>Neopterygii</taxon>
        <taxon>Teleostei</taxon>
        <taxon>Neoteleostei</taxon>
        <taxon>Acanthomorphata</taxon>
        <taxon>Eupercaria</taxon>
        <taxon>Perciformes</taxon>
        <taxon>Cottioidei</taxon>
        <taxon>Gasterosteales</taxon>
        <taxon>Gasterosteidae</taxon>
        <taxon>Gasterosteus</taxon>
    </lineage>
</organism>
<evidence type="ECO:0000313" key="9">
    <source>
        <dbReference type="Ensembl" id="ENSGACP00000049609.1"/>
    </source>
</evidence>
<dbReference type="GO" id="GO:0000981">
    <property type="term" value="F:DNA-binding transcription factor activity, RNA polymerase II-specific"/>
    <property type="evidence" value="ECO:0007669"/>
    <property type="project" value="TreeGrafter"/>
</dbReference>
<dbReference type="GO" id="GO:0009653">
    <property type="term" value="P:anatomical structure morphogenesis"/>
    <property type="evidence" value="ECO:0007669"/>
    <property type="project" value="TreeGrafter"/>
</dbReference>
<dbReference type="InterPro" id="IPR030456">
    <property type="entry name" value="TF_fork_head_CS_2"/>
</dbReference>
<dbReference type="InterPro" id="IPR036390">
    <property type="entry name" value="WH_DNA-bd_sf"/>
</dbReference>
<dbReference type="PANTHER" id="PTHR11829">
    <property type="entry name" value="FORKHEAD BOX PROTEIN"/>
    <property type="match status" value="1"/>
</dbReference>
<reference evidence="9" key="2">
    <citation type="submission" date="2025-08" db="UniProtKB">
        <authorList>
            <consortium name="Ensembl"/>
        </authorList>
    </citation>
    <scope>IDENTIFICATION</scope>
</reference>
<feature type="domain" description="Fork-head" evidence="8">
    <location>
        <begin position="91"/>
        <end position="185"/>
    </location>
</feature>
<evidence type="ECO:0000256" key="5">
    <source>
        <dbReference type="ARBA" id="ARBA00023242"/>
    </source>
</evidence>
<dbReference type="SUPFAM" id="SSF46785">
    <property type="entry name" value="Winged helix' DNA-binding domain"/>
    <property type="match status" value="1"/>
</dbReference>
<dbReference type="Proteomes" id="UP000007635">
    <property type="component" value="Chromosome IX"/>
</dbReference>
<dbReference type="PANTHER" id="PTHR11829:SF361">
    <property type="entry name" value="FORKHEAD BOX PROTEIN D4-LIKE 1"/>
    <property type="match status" value="1"/>
</dbReference>
<dbReference type="InterPro" id="IPR018122">
    <property type="entry name" value="TF_fork_head_CS_1"/>
</dbReference>
<dbReference type="GO" id="GO:0000978">
    <property type="term" value="F:RNA polymerase II cis-regulatory region sequence-specific DNA binding"/>
    <property type="evidence" value="ECO:0007669"/>
    <property type="project" value="TreeGrafter"/>
</dbReference>
<evidence type="ECO:0000256" key="7">
    <source>
        <dbReference type="SAM" id="MobiDB-lite"/>
    </source>
</evidence>
<name>A0AAQ4QEF1_GASAC</name>
<dbReference type="InterPro" id="IPR036388">
    <property type="entry name" value="WH-like_DNA-bd_sf"/>
</dbReference>
<dbReference type="InterPro" id="IPR001766">
    <property type="entry name" value="Fork_head_dom"/>
</dbReference>
<dbReference type="FunFam" id="1.10.10.10:FF:000071">
    <property type="entry name" value="Forkhead box F1"/>
    <property type="match status" value="1"/>
</dbReference>
<evidence type="ECO:0000256" key="4">
    <source>
        <dbReference type="ARBA" id="ARBA00023163"/>
    </source>
</evidence>
<keyword evidence="3 6" id="KW-0238">DNA-binding</keyword>
<keyword evidence="4" id="KW-0804">Transcription</keyword>
<sequence>MSGVRRGGEGGEKGICTSAHVGAAVPPDTFRTMTLQGKVVRETDGGEEVDKGTLPATESKRSAPSFGGVRQEGDSAVRLQEAPDGVTFPVKPPYSYIALITMAILQSPRKRLTLSEICDFISERFAYYREKFPAWQNSIRHNLSLNDCFVKTPREPGNPGKGNYWTLDPMSAGMFENGSFLRRRKRFKRQHLFWGARKELRAKERGALPAFPLLGAHRVSYFPPHGHGFFHDLGLRARFSPQTGPVPALSSLLSKSFPSCLRLEPCGPGRYAAVPSPCPSGTEWFPTRPFLSCPVPPLGP</sequence>
<dbReference type="GO" id="GO:0030154">
    <property type="term" value="P:cell differentiation"/>
    <property type="evidence" value="ECO:0007669"/>
    <property type="project" value="UniProtKB-ARBA"/>
</dbReference>
<keyword evidence="5 6" id="KW-0539">Nucleus</keyword>
<dbReference type="AlphaFoldDB" id="A0AAQ4QEF1"/>
<evidence type="ECO:0000256" key="3">
    <source>
        <dbReference type="ARBA" id="ARBA00023125"/>
    </source>
</evidence>
<accession>A0AAQ4QEF1</accession>
<dbReference type="InterPro" id="IPR050211">
    <property type="entry name" value="FOX_domain-containing"/>
</dbReference>
<dbReference type="PROSITE" id="PS00658">
    <property type="entry name" value="FORK_HEAD_2"/>
    <property type="match status" value="1"/>
</dbReference>
<feature type="compositionally biased region" description="Basic and acidic residues" evidence="7">
    <location>
        <begin position="40"/>
        <end position="51"/>
    </location>
</feature>
<dbReference type="GeneTree" id="ENSGT00940000157140"/>
<dbReference type="GO" id="GO:0005634">
    <property type="term" value="C:nucleus"/>
    <property type="evidence" value="ECO:0007669"/>
    <property type="project" value="UniProtKB-SubCell"/>
</dbReference>
<reference evidence="9" key="3">
    <citation type="submission" date="2025-09" db="UniProtKB">
        <authorList>
            <consortium name="Ensembl"/>
        </authorList>
    </citation>
    <scope>IDENTIFICATION</scope>
</reference>
<dbReference type="PROSITE" id="PS00657">
    <property type="entry name" value="FORK_HEAD_1"/>
    <property type="match status" value="1"/>
</dbReference>
<comment type="subcellular location">
    <subcellularLocation>
        <location evidence="1 6">Nucleus</location>
    </subcellularLocation>
</comment>
<feature type="DNA-binding region" description="Fork-head" evidence="6">
    <location>
        <begin position="91"/>
        <end position="185"/>
    </location>
</feature>
<feature type="region of interest" description="Disordered" evidence="7">
    <location>
        <begin position="40"/>
        <end position="72"/>
    </location>
</feature>
<keyword evidence="10" id="KW-1185">Reference proteome</keyword>
<dbReference type="Gene3D" id="1.10.10.10">
    <property type="entry name" value="Winged helix-like DNA-binding domain superfamily/Winged helix DNA-binding domain"/>
    <property type="match status" value="1"/>
</dbReference>
<evidence type="ECO:0000256" key="6">
    <source>
        <dbReference type="PROSITE-ProRule" id="PRU00089"/>
    </source>
</evidence>
<evidence type="ECO:0000313" key="10">
    <source>
        <dbReference type="Proteomes" id="UP000007635"/>
    </source>
</evidence>
<dbReference type="Ensembl" id="ENSGACT00000081345.1">
    <property type="protein sequence ID" value="ENSGACP00000049609.1"/>
    <property type="gene ID" value="ENSGACG00000026422.1"/>
</dbReference>